<protein>
    <recommendedName>
        <fullName evidence="10">Ion transport domain-containing protein</fullName>
    </recommendedName>
</protein>
<dbReference type="AlphaFoldDB" id="B3RSS3"/>
<dbReference type="Proteomes" id="UP000009022">
    <property type="component" value="Unassembled WGS sequence"/>
</dbReference>
<dbReference type="InterPro" id="IPR027359">
    <property type="entry name" value="Volt_channel_dom_sf"/>
</dbReference>
<feature type="non-terminal residue" evidence="11">
    <location>
        <position position="1"/>
    </location>
</feature>
<dbReference type="InterPro" id="IPR005821">
    <property type="entry name" value="Ion_trans_dom"/>
</dbReference>
<evidence type="ECO:0000256" key="8">
    <source>
        <dbReference type="ARBA" id="ARBA00023180"/>
    </source>
</evidence>
<evidence type="ECO:0000256" key="4">
    <source>
        <dbReference type="ARBA" id="ARBA00022737"/>
    </source>
</evidence>
<dbReference type="InterPro" id="IPR043203">
    <property type="entry name" value="VGCC_Ca_Na"/>
</dbReference>
<dbReference type="Pfam" id="PF00520">
    <property type="entry name" value="Ion_trans"/>
    <property type="match status" value="2"/>
</dbReference>
<keyword evidence="8" id="KW-0325">Glycoprotein</keyword>
<dbReference type="EMBL" id="DS985243">
    <property type="protein sequence ID" value="EDV26573.1"/>
    <property type="molecule type" value="Genomic_DNA"/>
</dbReference>
<dbReference type="FunFam" id="1.20.120.350:FF:000059">
    <property type="entry name" value="Sodium channel protein"/>
    <property type="match status" value="1"/>
</dbReference>
<gene>
    <name evidence="11" type="ORF">TRIADDRAFT_4247</name>
</gene>
<dbReference type="RefSeq" id="XP_002110569.1">
    <property type="nucleotide sequence ID" value="XM_002110533.1"/>
</dbReference>
<dbReference type="InterPro" id="IPR044564">
    <property type="entry name" value="Na_chnl_inactivation_gate"/>
</dbReference>
<feature type="transmembrane region" description="Helical" evidence="9">
    <location>
        <begin position="178"/>
        <end position="195"/>
    </location>
</feature>
<organism evidence="11 12">
    <name type="scientific">Trichoplax adhaerens</name>
    <name type="common">Trichoplax reptans</name>
    <dbReference type="NCBI Taxonomy" id="10228"/>
    <lineage>
        <taxon>Eukaryota</taxon>
        <taxon>Metazoa</taxon>
        <taxon>Placozoa</taxon>
        <taxon>Uniplacotomia</taxon>
        <taxon>Trichoplacea</taxon>
        <taxon>Trichoplacidae</taxon>
        <taxon>Trichoplax</taxon>
    </lineage>
</organism>
<evidence type="ECO:0000259" key="10">
    <source>
        <dbReference type="Pfam" id="PF00520"/>
    </source>
</evidence>
<evidence type="ECO:0000256" key="6">
    <source>
        <dbReference type="ARBA" id="ARBA00023136"/>
    </source>
</evidence>
<feature type="non-terminal residue" evidence="11">
    <location>
        <position position="308"/>
    </location>
</feature>
<evidence type="ECO:0000256" key="7">
    <source>
        <dbReference type="ARBA" id="ARBA00023157"/>
    </source>
</evidence>
<feature type="domain" description="Ion transport" evidence="10">
    <location>
        <begin position="175"/>
        <end position="308"/>
    </location>
</feature>
<accession>B3RSS3</accession>
<evidence type="ECO:0000256" key="5">
    <source>
        <dbReference type="ARBA" id="ARBA00022989"/>
    </source>
</evidence>
<keyword evidence="5 9" id="KW-1133">Transmembrane helix</keyword>
<dbReference type="GeneID" id="6751782"/>
<dbReference type="OrthoDB" id="2984333at2759"/>
<feature type="domain" description="Ion transport" evidence="10">
    <location>
        <begin position="1"/>
        <end position="118"/>
    </location>
</feature>
<keyword evidence="12" id="KW-1185">Reference proteome</keyword>
<evidence type="ECO:0000256" key="3">
    <source>
        <dbReference type="ARBA" id="ARBA00022692"/>
    </source>
</evidence>
<keyword evidence="7" id="KW-1015">Disulfide bond</keyword>
<keyword evidence="2" id="KW-1003">Cell membrane</keyword>
<evidence type="ECO:0000256" key="1">
    <source>
        <dbReference type="ARBA" id="ARBA00004651"/>
    </source>
</evidence>
<evidence type="ECO:0000256" key="2">
    <source>
        <dbReference type="ARBA" id="ARBA00022475"/>
    </source>
</evidence>
<reference evidence="11 12" key="1">
    <citation type="journal article" date="2008" name="Nature">
        <title>The Trichoplax genome and the nature of placozoans.</title>
        <authorList>
            <person name="Srivastava M."/>
            <person name="Begovic E."/>
            <person name="Chapman J."/>
            <person name="Putnam N.H."/>
            <person name="Hellsten U."/>
            <person name="Kawashima T."/>
            <person name="Kuo A."/>
            <person name="Mitros T."/>
            <person name="Salamov A."/>
            <person name="Carpenter M.L."/>
            <person name="Signorovitch A.Y."/>
            <person name="Moreno M.A."/>
            <person name="Kamm K."/>
            <person name="Grimwood J."/>
            <person name="Schmutz J."/>
            <person name="Shapiro H."/>
            <person name="Grigoriev I.V."/>
            <person name="Buss L.W."/>
            <person name="Schierwater B."/>
            <person name="Dellaporta S.L."/>
            <person name="Rokhsar D.S."/>
        </authorList>
    </citation>
    <scope>NUCLEOTIDE SEQUENCE [LARGE SCALE GENOMIC DNA]</scope>
    <source>
        <strain evidence="11 12">Grell-BS-1999</strain>
    </source>
</reference>
<dbReference type="InParanoid" id="B3RSS3"/>
<feature type="transmembrane region" description="Helical" evidence="9">
    <location>
        <begin position="88"/>
        <end position="114"/>
    </location>
</feature>
<keyword evidence="4" id="KW-0677">Repeat</keyword>
<dbReference type="KEGG" id="tad:TRIADDRAFT_4247"/>
<keyword evidence="3 9" id="KW-0812">Transmembrane</keyword>
<dbReference type="SUPFAM" id="SSF81324">
    <property type="entry name" value="Voltage-gated potassium channels"/>
    <property type="match status" value="1"/>
</dbReference>
<evidence type="ECO:0000313" key="11">
    <source>
        <dbReference type="EMBL" id="EDV26573.1"/>
    </source>
</evidence>
<dbReference type="GO" id="GO:0005886">
    <property type="term" value="C:plasma membrane"/>
    <property type="evidence" value="ECO:0007669"/>
    <property type="project" value="UniProtKB-SubCell"/>
</dbReference>
<comment type="subcellular location">
    <subcellularLocation>
        <location evidence="1">Cell membrane</location>
        <topology evidence="1">Multi-pass membrane protein</topology>
    </subcellularLocation>
</comment>
<dbReference type="HOGENOM" id="CLU_904855_0_0_1"/>
<dbReference type="PANTHER" id="PTHR10037">
    <property type="entry name" value="VOLTAGE-GATED CATION CHANNEL CALCIUM AND SODIUM"/>
    <property type="match status" value="1"/>
</dbReference>
<dbReference type="PhylomeDB" id="B3RSS3"/>
<proteinExistence type="predicted"/>
<feature type="transmembrane region" description="Helical" evidence="9">
    <location>
        <begin position="246"/>
        <end position="265"/>
    </location>
</feature>
<dbReference type="OMA" id="ERHEWSP"/>
<feature type="transmembrane region" description="Helical" evidence="9">
    <location>
        <begin position="215"/>
        <end position="234"/>
    </location>
</feature>
<dbReference type="GO" id="GO:0005261">
    <property type="term" value="F:monoatomic cation channel activity"/>
    <property type="evidence" value="ECO:0007669"/>
    <property type="project" value="InterPro"/>
</dbReference>
<dbReference type="PRINTS" id="PR00169">
    <property type="entry name" value="KCHANNEL"/>
</dbReference>
<name>B3RSS3_TRIAD</name>
<sequence>QLFAGTFGRCLINVDNSTLANVTNKTECDNMGYYWRNPVMNFDNLGNALISLFHIATLDGWKRLMKSAVDARGKDLQPKSLNNLPARLFFIAFIVVGVFLTLNLIAGVIIDQFYSSRKKYISKRRGNSIQALFTESQLHWYRMMKRLMKAKLIKSDPPPTFKWQKALVSMFLNKKYELFSMTVVVLNIVAMMFIYYQQSAFRCIIFLDALSIADILNYGFTCFYTLECILKFLAFRIYFFKDIWNIFDLIIVLASITGIVLSNLASVTFRVSPAIIRAIRIFRIVRMIRLLRHAQGMRRLLMALIASI</sequence>
<dbReference type="CTD" id="6751782"/>
<dbReference type="CDD" id="cd13433">
    <property type="entry name" value="Na_channel_gate"/>
    <property type="match status" value="1"/>
</dbReference>
<dbReference type="Gene3D" id="1.20.120.350">
    <property type="entry name" value="Voltage-gated potassium channels. Chain C"/>
    <property type="match status" value="1"/>
</dbReference>
<keyword evidence="6 9" id="KW-0472">Membrane</keyword>
<dbReference type="STRING" id="10228.B3RSS3"/>
<evidence type="ECO:0000256" key="9">
    <source>
        <dbReference type="SAM" id="Phobius"/>
    </source>
</evidence>
<dbReference type="PANTHER" id="PTHR10037:SF62">
    <property type="entry name" value="SODIUM CHANNEL PROTEIN 60E"/>
    <property type="match status" value="1"/>
</dbReference>
<dbReference type="eggNOG" id="KOG2301">
    <property type="taxonomic scope" value="Eukaryota"/>
</dbReference>
<dbReference type="Gene3D" id="1.10.287.70">
    <property type="match status" value="1"/>
</dbReference>
<evidence type="ECO:0000313" key="12">
    <source>
        <dbReference type="Proteomes" id="UP000009022"/>
    </source>
</evidence>